<evidence type="ECO:0000313" key="6">
    <source>
        <dbReference type="Proteomes" id="UP000807306"/>
    </source>
</evidence>
<protein>
    <recommendedName>
        <fullName evidence="4">Bromo domain-containing protein</fullName>
    </recommendedName>
</protein>
<comment type="caution">
    <text evidence="5">The sequence shown here is derived from an EMBL/GenBank/DDBJ whole genome shotgun (WGS) entry which is preliminary data.</text>
</comment>
<name>A0A9P6EKD2_9AGAR</name>
<dbReference type="SUPFAM" id="SSF47370">
    <property type="entry name" value="Bromodomain"/>
    <property type="match status" value="1"/>
</dbReference>
<dbReference type="OrthoDB" id="21449at2759"/>
<dbReference type="Pfam" id="PF00439">
    <property type="entry name" value="Bromodomain"/>
    <property type="match status" value="1"/>
</dbReference>
<dbReference type="InterPro" id="IPR001487">
    <property type="entry name" value="Bromodomain"/>
</dbReference>
<sequence length="931" mass="102224">MDDVNFESFSSSYSNLGSPKTHTPKPSGSGLTLVIPSLKSLKASQTSAKKPRSQQAALSTPNSAIQDVESQERKIPRPAKLKPLKEVLTKLIAQIKKKDDYAFFLSPVPSNVAGYADLIKFPMDFGTMTDKANRGKYRSLEEFASDFRLVTMNAKIFNPPGSIYHTEADRIENWGVDHINRAASTVIQNETDWSIDVENEDEEQPVNVDRDDDENGDTTMDVDSSSLRERSLSIAPSQQLQQGLTRRTTRGPAKKPPGAPSNALSEGLESDGGLPGSKDGLGAFPAESDWAKTMLALKLKGKRYKTKKERMRIERSGPPLLPDGSLDYTEMEDPFSVLWFFVPEPLTRPHLVHIYQPLYIPTQLAADGFTPSGISPQAPLLQRAQSTSSTSSAPSVFPSATSLTPDYTPPSLPFLTQSLLTQSDASGNANPSAPHLTRRHWVINRNSTSRQKGKEKEDDQQEDIEPPTWQTPREAHAVDFGSFSTLAGALSAELQKRGVTAHKIAASGSDLHDGVDQQATLDLIKDSLDLEGNKLKGMDAENKDLTLGEVPKATVTEEMNATNLLTHGYWTNQRAIEAEEYLKDVVYGGVGGLAYVRSLAEFSGRYPLNEQPTGNLRPLEDRAFPVPLMDWVVNNIIDSLTDGRHALLRETAHELIYQHNQKPSNVTIDPRKGTVSTQVTASLYLFPATLIALSSLLHIRLHKIDMGSLLKTPQELFLSEEEWAGKGIKEKRRHALGAVERPKSQSDKVNGDSSTHTVDAMEVEEPEQTWVGVDADATKAKANGVGHSADYELEGPEELREVLDYVASLILEIDKKARVEKAQLSDFSKQHSNGFVDVQPGRRNEQGCGSNGDSARNVTLSAYSTKTPTTPNTAIQSQQDPSLLEDPSLRSLRLNLLALAKRAPLDTIARLPKDLVPEHIRHFVPTFGTSG</sequence>
<reference evidence="5" key="1">
    <citation type="submission" date="2020-11" db="EMBL/GenBank/DDBJ databases">
        <authorList>
            <consortium name="DOE Joint Genome Institute"/>
            <person name="Ahrendt S."/>
            <person name="Riley R."/>
            <person name="Andreopoulos W."/>
            <person name="Labutti K."/>
            <person name="Pangilinan J."/>
            <person name="Ruiz-Duenas F.J."/>
            <person name="Barrasa J.M."/>
            <person name="Sanchez-Garcia M."/>
            <person name="Camarero S."/>
            <person name="Miyauchi S."/>
            <person name="Serrano A."/>
            <person name="Linde D."/>
            <person name="Babiker R."/>
            <person name="Drula E."/>
            <person name="Ayuso-Fernandez I."/>
            <person name="Pacheco R."/>
            <person name="Padilla G."/>
            <person name="Ferreira P."/>
            <person name="Barriuso J."/>
            <person name="Kellner H."/>
            <person name="Castanera R."/>
            <person name="Alfaro M."/>
            <person name="Ramirez L."/>
            <person name="Pisabarro A.G."/>
            <person name="Kuo A."/>
            <person name="Tritt A."/>
            <person name="Lipzen A."/>
            <person name="He G."/>
            <person name="Yan M."/>
            <person name="Ng V."/>
            <person name="Cullen D."/>
            <person name="Martin F."/>
            <person name="Rosso M.-N."/>
            <person name="Henrissat B."/>
            <person name="Hibbett D."/>
            <person name="Martinez A.T."/>
            <person name="Grigoriev I.V."/>
        </authorList>
    </citation>
    <scope>NUCLEOTIDE SEQUENCE</scope>
    <source>
        <strain evidence="5">CBS 506.95</strain>
    </source>
</reference>
<dbReference type="AlphaFoldDB" id="A0A9P6EKD2"/>
<feature type="region of interest" description="Disordered" evidence="3">
    <location>
        <begin position="44"/>
        <end position="77"/>
    </location>
</feature>
<dbReference type="Proteomes" id="UP000807306">
    <property type="component" value="Unassembled WGS sequence"/>
</dbReference>
<evidence type="ECO:0000256" key="3">
    <source>
        <dbReference type="SAM" id="MobiDB-lite"/>
    </source>
</evidence>
<feature type="compositionally biased region" description="Polar residues" evidence="3">
    <location>
        <begin position="44"/>
        <end position="65"/>
    </location>
</feature>
<dbReference type="InterPro" id="IPR051831">
    <property type="entry name" value="Bromodomain_contain_prot"/>
</dbReference>
<evidence type="ECO:0000256" key="2">
    <source>
        <dbReference type="PROSITE-ProRule" id="PRU00035"/>
    </source>
</evidence>
<feature type="compositionally biased region" description="Polar residues" evidence="3">
    <location>
        <begin position="847"/>
        <end position="856"/>
    </location>
</feature>
<evidence type="ECO:0000256" key="1">
    <source>
        <dbReference type="ARBA" id="ARBA00023117"/>
    </source>
</evidence>
<feature type="compositionally biased region" description="Acidic residues" evidence="3">
    <location>
        <begin position="193"/>
        <end position="216"/>
    </location>
</feature>
<keyword evidence="6" id="KW-1185">Reference proteome</keyword>
<feature type="region of interest" description="Disordered" evidence="3">
    <location>
        <begin position="190"/>
        <end position="280"/>
    </location>
</feature>
<evidence type="ECO:0000259" key="4">
    <source>
        <dbReference type="PROSITE" id="PS50014"/>
    </source>
</evidence>
<dbReference type="InterPro" id="IPR036427">
    <property type="entry name" value="Bromodomain-like_sf"/>
</dbReference>
<dbReference type="Gene3D" id="1.20.920.10">
    <property type="entry name" value="Bromodomain-like"/>
    <property type="match status" value="1"/>
</dbReference>
<dbReference type="PROSITE" id="PS50014">
    <property type="entry name" value="BROMODOMAIN_2"/>
    <property type="match status" value="1"/>
</dbReference>
<feature type="domain" description="Bromo" evidence="4">
    <location>
        <begin position="95"/>
        <end position="165"/>
    </location>
</feature>
<feature type="compositionally biased region" description="Polar residues" evidence="3">
    <location>
        <begin position="7"/>
        <end position="30"/>
    </location>
</feature>
<dbReference type="EMBL" id="MU157838">
    <property type="protein sequence ID" value="KAF9530721.1"/>
    <property type="molecule type" value="Genomic_DNA"/>
</dbReference>
<dbReference type="PANTHER" id="PTHR22881:SF27">
    <property type="entry name" value="BROMODOMAIN CONTAINING 7_9"/>
    <property type="match status" value="1"/>
</dbReference>
<keyword evidence="1 2" id="KW-0103">Bromodomain</keyword>
<feature type="region of interest" description="Disordered" evidence="3">
    <location>
        <begin position="1"/>
        <end position="31"/>
    </location>
</feature>
<dbReference type="PRINTS" id="PR00503">
    <property type="entry name" value="BROMODOMAIN"/>
</dbReference>
<evidence type="ECO:0000313" key="5">
    <source>
        <dbReference type="EMBL" id="KAF9530721.1"/>
    </source>
</evidence>
<organism evidence="5 6">
    <name type="scientific">Crepidotus variabilis</name>
    <dbReference type="NCBI Taxonomy" id="179855"/>
    <lineage>
        <taxon>Eukaryota</taxon>
        <taxon>Fungi</taxon>
        <taxon>Dikarya</taxon>
        <taxon>Basidiomycota</taxon>
        <taxon>Agaricomycotina</taxon>
        <taxon>Agaricomycetes</taxon>
        <taxon>Agaricomycetidae</taxon>
        <taxon>Agaricales</taxon>
        <taxon>Agaricineae</taxon>
        <taxon>Crepidotaceae</taxon>
        <taxon>Crepidotus</taxon>
    </lineage>
</organism>
<dbReference type="SMART" id="SM00297">
    <property type="entry name" value="BROMO"/>
    <property type="match status" value="1"/>
</dbReference>
<gene>
    <name evidence="5" type="ORF">CPB83DRAFT_762505</name>
</gene>
<feature type="region of interest" description="Disordered" evidence="3">
    <location>
        <begin position="833"/>
        <end position="856"/>
    </location>
</feature>
<proteinExistence type="predicted"/>
<dbReference type="PANTHER" id="PTHR22881">
    <property type="entry name" value="BROMODOMAIN CONTAINING PROTEIN"/>
    <property type="match status" value="1"/>
</dbReference>
<feature type="compositionally biased region" description="Low complexity" evidence="3">
    <location>
        <begin position="386"/>
        <end position="402"/>
    </location>
</feature>
<feature type="region of interest" description="Disordered" evidence="3">
    <location>
        <begin position="423"/>
        <end position="474"/>
    </location>
</feature>
<dbReference type="GO" id="GO:0006325">
    <property type="term" value="P:chromatin organization"/>
    <property type="evidence" value="ECO:0007669"/>
    <property type="project" value="UniProtKB-ARBA"/>
</dbReference>
<feature type="region of interest" description="Disordered" evidence="3">
    <location>
        <begin position="376"/>
        <end position="402"/>
    </location>
</feature>
<accession>A0A9P6EKD2</accession>